<feature type="chain" id="PRO_5004612385" evidence="8">
    <location>
        <begin position="18"/>
        <end position="559"/>
    </location>
</feature>
<dbReference type="PRINTS" id="PR01239">
    <property type="entry name" value="EP450IICYP52"/>
</dbReference>
<evidence type="ECO:0000256" key="4">
    <source>
        <dbReference type="ARBA" id="ARBA00023002"/>
    </source>
</evidence>
<dbReference type="PANTHER" id="PTHR24287">
    <property type="entry name" value="P450, PUTATIVE (EUROFUNG)-RELATED"/>
    <property type="match status" value="1"/>
</dbReference>
<dbReference type="eggNOG" id="KOG0157">
    <property type="taxonomic scope" value="Eukaryota"/>
</dbReference>
<dbReference type="RefSeq" id="XP_007785755.1">
    <property type="nucleotide sequence ID" value="XM_007787565.1"/>
</dbReference>
<dbReference type="Gene3D" id="1.10.630.10">
    <property type="entry name" value="Cytochrome P450"/>
    <property type="match status" value="1"/>
</dbReference>
<evidence type="ECO:0000313" key="10">
    <source>
        <dbReference type="Proteomes" id="UP000019373"/>
    </source>
</evidence>
<dbReference type="EMBL" id="KE720681">
    <property type="protein sequence ID" value="ERF76930.1"/>
    <property type="molecule type" value="Genomic_DNA"/>
</dbReference>
<dbReference type="GO" id="GO:0016712">
    <property type="term" value="F:oxidoreductase activity, acting on paired donors, with incorporation or reduction of molecular oxygen, reduced flavin or flavoprotein as one donor, and incorporation of one atom of oxygen"/>
    <property type="evidence" value="ECO:0007669"/>
    <property type="project" value="InterPro"/>
</dbReference>
<keyword evidence="6 7" id="KW-0503">Monooxygenase</keyword>
<dbReference type="SUPFAM" id="SSF48264">
    <property type="entry name" value="Cytochrome P450"/>
    <property type="match status" value="1"/>
</dbReference>
<name>U1I116_ENDPU</name>
<evidence type="ECO:0000256" key="6">
    <source>
        <dbReference type="ARBA" id="ARBA00023033"/>
    </source>
</evidence>
<keyword evidence="3 7" id="KW-0479">Metal-binding</keyword>
<evidence type="ECO:0000256" key="3">
    <source>
        <dbReference type="ARBA" id="ARBA00022723"/>
    </source>
</evidence>
<evidence type="ECO:0000256" key="7">
    <source>
        <dbReference type="RuleBase" id="RU000461"/>
    </source>
</evidence>
<evidence type="ECO:0000313" key="9">
    <source>
        <dbReference type="EMBL" id="ERF76930.1"/>
    </source>
</evidence>
<dbReference type="PROSITE" id="PS00086">
    <property type="entry name" value="CYTOCHROME_P450"/>
    <property type="match status" value="1"/>
</dbReference>
<dbReference type="CDD" id="cd11063">
    <property type="entry name" value="CYP52"/>
    <property type="match status" value="1"/>
</dbReference>
<organism evidence="9 10">
    <name type="scientific">Endocarpon pusillum (strain Z07020 / HMAS-L-300199)</name>
    <name type="common">Lichen-forming fungus</name>
    <dbReference type="NCBI Taxonomy" id="1263415"/>
    <lineage>
        <taxon>Eukaryota</taxon>
        <taxon>Fungi</taxon>
        <taxon>Dikarya</taxon>
        <taxon>Ascomycota</taxon>
        <taxon>Pezizomycotina</taxon>
        <taxon>Eurotiomycetes</taxon>
        <taxon>Chaetothyriomycetidae</taxon>
        <taxon>Verrucariales</taxon>
        <taxon>Verrucariaceae</taxon>
        <taxon>Endocarpon</taxon>
    </lineage>
</organism>
<protein>
    <submittedName>
        <fullName evidence="9">Uncharacterized protein</fullName>
    </submittedName>
</protein>
<comment type="cofactor">
    <cofactor evidence="1">
        <name>heme</name>
        <dbReference type="ChEBI" id="CHEBI:30413"/>
    </cofactor>
</comment>
<keyword evidence="10" id="KW-1185">Reference proteome</keyword>
<dbReference type="PRINTS" id="PR00385">
    <property type="entry name" value="P450"/>
</dbReference>
<dbReference type="InterPro" id="IPR036396">
    <property type="entry name" value="Cyt_P450_sf"/>
</dbReference>
<dbReference type="InterPro" id="IPR017972">
    <property type="entry name" value="Cyt_P450_CS"/>
</dbReference>
<keyword evidence="4 7" id="KW-0560">Oxidoreductase</keyword>
<proteinExistence type="inferred from homology"/>
<dbReference type="Proteomes" id="UP000019373">
    <property type="component" value="Unassembled WGS sequence"/>
</dbReference>
<dbReference type="GeneID" id="19237694"/>
<dbReference type="InterPro" id="IPR047146">
    <property type="entry name" value="Cyt_P450_E_CYP52_fungi"/>
</dbReference>
<dbReference type="InterPro" id="IPR001128">
    <property type="entry name" value="Cyt_P450"/>
</dbReference>
<sequence>MLLLATPSLLQLTYCSAACIAGYWLYWQSTTGRRHRQFVKKHGCRPARKVKNRDPVLGLDAVFAMWRWSDQHILFEKTSQKFFGSGAKTVEFAFLTANVILTCEGENIKSVLSQNFRAFGIANTPSELELLLRGGIFLNEGEAWHQSRELIRPSFARSQVADLDMLEKHVNTLIDGIPRDGSTVDLSTLFSQLTLSTAIEFLFGENSDEEDSAADKVSNHAFTEVWDRVSRYLANAGEGEHGKLWIYNYLLDRIRMNPQYRRDCSTIHHYVDKLVEKSLSSKQLESLSTSTTKPRYVFVHELVSQTTDKVRIRNESLSVLFAARDTTAGLLTNVWFELSKRPDIWTRLRNEIDTLNGNKPNYEELKNLKYLRAVLNESQRLYPIIPAGGRKAKEDVALPVGGGEDGRSPVFVRKGQFVLFGIHAMHRRKDLYGEDADIFRPERWLDTEEKRGLRMGWEYLPFSGGPRVCPGQNFALTEASYVTIRLIQSFPGRLESRDPEPWRELITFIVSNLGGCKVGLFPRESEANPDKGERARLKGGFELAIKMPSPILGAGCNGS</sequence>
<dbReference type="GO" id="GO:0020037">
    <property type="term" value="F:heme binding"/>
    <property type="evidence" value="ECO:0007669"/>
    <property type="project" value="InterPro"/>
</dbReference>
<dbReference type="PANTHER" id="PTHR24287:SF17">
    <property type="entry name" value="P450, PUTATIVE (EUROFUNG)-RELATED"/>
    <property type="match status" value="1"/>
</dbReference>
<dbReference type="GO" id="GO:0005506">
    <property type="term" value="F:iron ion binding"/>
    <property type="evidence" value="ECO:0007669"/>
    <property type="project" value="InterPro"/>
</dbReference>
<dbReference type="Pfam" id="PF00067">
    <property type="entry name" value="p450"/>
    <property type="match status" value="1"/>
</dbReference>
<feature type="signal peptide" evidence="8">
    <location>
        <begin position="1"/>
        <end position="17"/>
    </location>
</feature>
<dbReference type="AlphaFoldDB" id="U1I116"/>
<dbReference type="InterPro" id="IPR002974">
    <property type="entry name" value="Cyt_P450_E_CYP52_ascomycetes"/>
</dbReference>
<evidence type="ECO:0000256" key="2">
    <source>
        <dbReference type="ARBA" id="ARBA00010617"/>
    </source>
</evidence>
<keyword evidence="5 7" id="KW-0408">Iron</keyword>
<reference evidence="10" key="1">
    <citation type="journal article" date="2014" name="BMC Genomics">
        <title>Genome characteristics reveal the impact of lichenization on lichen-forming fungus Endocarpon pusillum Hedwig (Verrucariales, Ascomycota).</title>
        <authorList>
            <person name="Wang Y.-Y."/>
            <person name="Liu B."/>
            <person name="Zhang X.-Y."/>
            <person name="Zhou Q.-M."/>
            <person name="Zhang T."/>
            <person name="Li H."/>
            <person name="Yu Y.-F."/>
            <person name="Zhang X.-L."/>
            <person name="Hao X.-Y."/>
            <person name="Wang M."/>
            <person name="Wang L."/>
            <person name="Wei J.-C."/>
        </authorList>
    </citation>
    <scope>NUCLEOTIDE SEQUENCE [LARGE SCALE GENOMIC DNA]</scope>
    <source>
        <strain evidence="10">Z07020 / HMAS-L-300199</strain>
    </source>
</reference>
<keyword evidence="8" id="KW-0732">Signal</keyword>
<comment type="similarity">
    <text evidence="2 7">Belongs to the cytochrome P450 family.</text>
</comment>
<dbReference type="HOGENOM" id="CLU_001570_27_0_1"/>
<dbReference type="OMA" id="YVNNCVL"/>
<evidence type="ECO:0000256" key="5">
    <source>
        <dbReference type="ARBA" id="ARBA00023004"/>
    </source>
</evidence>
<evidence type="ECO:0000256" key="1">
    <source>
        <dbReference type="ARBA" id="ARBA00001971"/>
    </source>
</evidence>
<accession>U1I116</accession>
<keyword evidence="7" id="KW-0349">Heme</keyword>
<evidence type="ECO:0000256" key="8">
    <source>
        <dbReference type="SAM" id="SignalP"/>
    </source>
</evidence>
<gene>
    <name evidence="9" type="ORF">EPUS_02642</name>
</gene>
<dbReference type="OrthoDB" id="1470350at2759"/>